<proteinExistence type="predicted"/>
<protein>
    <recommendedName>
        <fullName evidence="5">DUF4083 domain-containing protein</fullName>
    </recommendedName>
</protein>
<accession>A0ABZ0RQS7</accession>
<keyword evidence="2" id="KW-0472">Membrane</keyword>
<evidence type="ECO:0000313" key="3">
    <source>
        <dbReference type="EMBL" id="WPK10470.1"/>
    </source>
</evidence>
<evidence type="ECO:0000313" key="4">
    <source>
        <dbReference type="Proteomes" id="UP001322664"/>
    </source>
</evidence>
<dbReference type="RefSeq" id="WP_293929083.1">
    <property type="nucleotide sequence ID" value="NZ_CP137624.1"/>
</dbReference>
<dbReference type="EMBL" id="CP137624">
    <property type="protein sequence ID" value="WPK10470.1"/>
    <property type="molecule type" value="Genomic_DNA"/>
</dbReference>
<feature type="coiled-coil region" evidence="1">
    <location>
        <begin position="38"/>
        <end position="74"/>
    </location>
</feature>
<gene>
    <name evidence="3" type="ORF">R6U77_11080</name>
</gene>
<evidence type="ECO:0008006" key="5">
    <source>
        <dbReference type="Google" id="ProtNLM"/>
    </source>
</evidence>
<feature type="transmembrane region" description="Helical" evidence="2">
    <location>
        <begin position="20"/>
        <end position="41"/>
    </location>
</feature>
<keyword evidence="4" id="KW-1185">Reference proteome</keyword>
<evidence type="ECO:0000256" key="2">
    <source>
        <dbReference type="SAM" id="Phobius"/>
    </source>
</evidence>
<keyword evidence="2" id="KW-1133">Transmembrane helix</keyword>
<reference evidence="3 4" key="1">
    <citation type="submission" date="2023-09" db="EMBL/GenBank/DDBJ databases">
        <authorList>
            <person name="Page C.A."/>
            <person name="Perez-Diaz I.M."/>
        </authorList>
    </citation>
    <scope>NUCLEOTIDE SEQUENCE [LARGE SCALE GENOMIC DNA]</scope>
    <source>
        <strain evidence="3 4">Ll15</strain>
    </source>
</reference>
<sequence length="74" mass="8799">MTSFILNFGFLYFPEDKSTYLPAFIEILLLLGLCFLVLKLIRKFAKKQEQEAKKLEARALAERDERMKKEQEQK</sequence>
<name>A0ABZ0RQS7_9BACI</name>
<organism evidence="3 4">
    <name type="scientific">Lysinibacillus louembei</name>
    <dbReference type="NCBI Taxonomy" id="1470088"/>
    <lineage>
        <taxon>Bacteria</taxon>
        <taxon>Bacillati</taxon>
        <taxon>Bacillota</taxon>
        <taxon>Bacilli</taxon>
        <taxon>Bacillales</taxon>
        <taxon>Bacillaceae</taxon>
        <taxon>Lysinibacillus</taxon>
    </lineage>
</organism>
<keyword evidence="1" id="KW-0175">Coiled coil</keyword>
<evidence type="ECO:0000256" key="1">
    <source>
        <dbReference type="SAM" id="Coils"/>
    </source>
</evidence>
<keyword evidence="2" id="KW-0812">Transmembrane</keyword>
<dbReference type="Proteomes" id="UP001322664">
    <property type="component" value="Chromosome"/>
</dbReference>